<gene>
    <name evidence="1" type="ORF">L6164_020863</name>
</gene>
<protein>
    <submittedName>
        <fullName evidence="1">Uncharacterized protein</fullName>
    </submittedName>
</protein>
<dbReference type="Proteomes" id="UP000828941">
    <property type="component" value="Chromosome 8"/>
</dbReference>
<comment type="caution">
    <text evidence="1">The sequence shown here is derived from an EMBL/GenBank/DDBJ whole genome shotgun (WGS) entry which is preliminary data.</text>
</comment>
<accession>A0ACB9MWR6</accession>
<name>A0ACB9MWR6_BAUVA</name>
<evidence type="ECO:0000313" key="1">
    <source>
        <dbReference type="EMBL" id="KAI4328514.1"/>
    </source>
</evidence>
<sequence length="207" mass="23149">MEESPFSAALKRSRSFTTSCSVFGASSTSMFTARSKCMLTLTHKKILTPQLPLALRSVSAPRSKLFGKICCGLYKWSEIQWPNPNPRKLEILPRRGSALQFSSLPKLQSELHTDQSQFGNNAGSSSNDHVFHFCKSLRIIACLRSACCGKTGSEGERKTIFVYQSLPFLSPLSGFQQFLIDSEISWIQIQLPSLKENRVQFHGKVIL</sequence>
<reference evidence="1 2" key="1">
    <citation type="journal article" date="2022" name="DNA Res.">
        <title>Chromosomal-level genome assembly of the orchid tree Bauhinia variegata (Leguminosae; Cercidoideae) supports the allotetraploid origin hypothesis of Bauhinia.</title>
        <authorList>
            <person name="Zhong Y."/>
            <person name="Chen Y."/>
            <person name="Zheng D."/>
            <person name="Pang J."/>
            <person name="Liu Y."/>
            <person name="Luo S."/>
            <person name="Meng S."/>
            <person name="Qian L."/>
            <person name="Wei D."/>
            <person name="Dai S."/>
            <person name="Zhou R."/>
        </authorList>
    </citation>
    <scope>NUCLEOTIDE SEQUENCE [LARGE SCALE GENOMIC DNA]</scope>
    <source>
        <strain evidence="1">BV-YZ2020</strain>
    </source>
</reference>
<organism evidence="1 2">
    <name type="scientific">Bauhinia variegata</name>
    <name type="common">Purple orchid tree</name>
    <name type="synonym">Phanera variegata</name>
    <dbReference type="NCBI Taxonomy" id="167791"/>
    <lineage>
        <taxon>Eukaryota</taxon>
        <taxon>Viridiplantae</taxon>
        <taxon>Streptophyta</taxon>
        <taxon>Embryophyta</taxon>
        <taxon>Tracheophyta</taxon>
        <taxon>Spermatophyta</taxon>
        <taxon>Magnoliopsida</taxon>
        <taxon>eudicotyledons</taxon>
        <taxon>Gunneridae</taxon>
        <taxon>Pentapetalae</taxon>
        <taxon>rosids</taxon>
        <taxon>fabids</taxon>
        <taxon>Fabales</taxon>
        <taxon>Fabaceae</taxon>
        <taxon>Cercidoideae</taxon>
        <taxon>Cercideae</taxon>
        <taxon>Bauhiniinae</taxon>
        <taxon>Bauhinia</taxon>
    </lineage>
</organism>
<dbReference type="EMBL" id="CM039433">
    <property type="protein sequence ID" value="KAI4328514.1"/>
    <property type="molecule type" value="Genomic_DNA"/>
</dbReference>
<evidence type="ECO:0000313" key="2">
    <source>
        <dbReference type="Proteomes" id="UP000828941"/>
    </source>
</evidence>
<proteinExistence type="predicted"/>
<keyword evidence="2" id="KW-1185">Reference proteome</keyword>